<dbReference type="GO" id="GO:0006094">
    <property type="term" value="P:gluconeogenesis"/>
    <property type="evidence" value="ECO:0007669"/>
    <property type="project" value="TreeGrafter"/>
</dbReference>
<dbReference type="Pfam" id="PF00316">
    <property type="entry name" value="FBPase"/>
    <property type="match status" value="1"/>
</dbReference>
<evidence type="ECO:0000256" key="5">
    <source>
        <dbReference type="ARBA" id="ARBA00023277"/>
    </source>
</evidence>
<keyword evidence="5 7" id="KW-0119">Carbohydrate metabolism</keyword>
<evidence type="ECO:0000313" key="12">
    <source>
        <dbReference type="Proteomes" id="UP000636709"/>
    </source>
</evidence>
<evidence type="ECO:0000259" key="10">
    <source>
        <dbReference type="Pfam" id="PF18913"/>
    </source>
</evidence>
<comment type="catalytic activity">
    <reaction evidence="1">
        <text>beta-D-fructose 1,6-bisphosphate + H2O = beta-D-fructose 6-phosphate + phosphate</text>
        <dbReference type="Rhea" id="RHEA:11064"/>
        <dbReference type="ChEBI" id="CHEBI:15377"/>
        <dbReference type="ChEBI" id="CHEBI:32966"/>
        <dbReference type="ChEBI" id="CHEBI:43474"/>
        <dbReference type="ChEBI" id="CHEBI:57634"/>
        <dbReference type="EC" id="3.1.3.11"/>
    </reaction>
</comment>
<dbReference type="OrthoDB" id="9540059at2759"/>
<proteinExistence type="inferred from homology"/>
<dbReference type="GO" id="GO:0006000">
    <property type="term" value="P:fructose metabolic process"/>
    <property type="evidence" value="ECO:0007669"/>
    <property type="project" value="TreeGrafter"/>
</dbReference>
<sequence length="223" mass="24801">MYGSSCTLVLSTGSGVYGFTLDPSLGEFILTHPDIKSPKKGKIYSVNEGNARNWDTPTPKFVEKCKYPKDGSSPRSLRYIGSMVADIHRTLLYVGIFLYPADGKKNQTESSLSCMKFSPCHSSWSRLELNPSQTKNGPLIWSQPRSTIDPQYSSAATTTWRRSKHRTPNKQSLAPIDHGSIIKGVNRLPAFCCNHPDICFLGVVVSLYHSCNSMETWNSFKGN</sequence>
<evidence type="ECO:0000256" key="3">
    <source>
        <dbReference type="ARBA" id="ARBA00013093"/>
    </source>
</evidence>
<evidence type="ECO:0000256" key="7">
    <source>
        <dbReference type="RuleBase" id="RU000508"/>
    </source>
</evidence>
<reference evidence="11" key="1">
    <citation type="submission" date="2020-07" db="EMBL/GenBank/DDBJ databases">
        <title>Genome sequence and genetic diversity analysis of an under-domesticated orphan crop, white fonio (Digitaria exilis).</title>
        <authorList>
            <person name="Bennetzen J.L."/>
            <person name="Chen S."/>
            <person name="Ma X."/>
            <person name="Wang X."/>
            <person name="Yssel A.E.J."/>
            <person name="Chaluvadi S.R."/>
            <person name="Johnson M."/>
            <person name="Gangashetty P."/>
            <person name="Hamidou F."/>
            <person name="Sanogo M.D."/>
            <person name="Zwaenepoel A."/>
            <person name="Wallace J."/>
            <person name="Van De Peer Y."/>
            <person name="Van Deynze A."/>
        </authorList>
    </citation>
    <scope>NUCLEOTIDE SEQUENCE</scope>
    <source>
        <tissue evidence="11">Leaves</tissue>
    </source>
</reference>
<feature type="domain" description="Fructose-1-6-bisphosphatase class 1 C-terminal" evidence="10">
    <location>
        <begin position="38"/>
        <end position="107"/>
    </location>
</feature>
<dbReference type="Proteomes" id="UP000636709">
    <property type="component" value="Unassembled WGS sequence"/>
</dbReference>
<dbReference type="GO" id="GO:0042132">
    <property type="term" value="F:fructose 1,6-bisphosphate 1-phosphatase activity"/>
    <property type="evidence" value="ECO:0007669"/>
    <property type="project" value="UniProtKB-EC"/>
</dbReference>
<dbReference type="EC" id="3.1.3.11" evidence="3"/>
<organism evidence="11 12">
    <name type="scientific">Digitaria exilis</name>
    <dbReference type="NCBI Taxonomy" id="1010633"/>
    <lineage>
        <taxon>Eukaryota</taxon>
        <taxon>Viridiplantae</taxon>
        <taxon>Streptophyta</taxon>
        <taxon>Embryophyta</taxon>
        <taxon>Tracheophyta</taxon>
        <taxon>Spermatophyta</taxon>
        <taxon>Magnoliopsida</taxon>
        <taxon>Liliopsida</taxon>
        <taxon>Poales</taxon>
        <taxon>Poaceae</taxon>
        <taxon>PACMAD clade</taxon>
        <taxon>Panicoideae</taxon>
        <taxon>Panicodae</taxon>
        <taxon>Paniceae</taxon>
        <taxon>Anthephorinae</taxon>
        <taxon>Digitaria</taxon>
    </lineage>
</organism>
<keyword evidence="4 7" id="KW-0378">Hydrolase</keyword>
<dbReference type="InterPro" id="IPR028343">
    <property type="entry name" value="FBPtase"/>
</dbReference>
<dbReference type="Pfam" id="PF18913">
    <property type="entry name" value="FBPase_C"/>
    <property type="match status" value="1"/>
</dbReference>
<evidence type="ECO:0000256" key="2">
    <source>
        <dbReference type="ARBA" id="ARBA00010941"/>
    </source>
</evidence>
<dbReference type="EMBL" id="JACEFO010001719">
    <property type="protein sequence ID" value="KAF8717045.1"/>
    <property type="molecule type" value="Genomic_DNA"/>
</dbReference>
<dbReference type="InterPro" id="IPR033391">
    <property type="entry name" value="FBPase_N"/>
</dbReference>
<dbReference type="InterPro" id="IPR000146">
    <property type="entry name" value="FBPase_class-1"/>
</dbReference>
<dbReference type="GO" id="GO:0005986">
    <property type="term" value="P:sucrose biosynthetic process"/>
    <property type="evidence" value="ECO:0007669"/>
    <property type="project" value="TreeGrafter"/>
</dbReference>
<protein>
    <recommendedName>
        <fullName evidence="3">fructose-bisphosphatase</fullName>
        <ecNumber evidence="3">3.1.3.11</ecNumber>
    </recommendedName>
    <alternativeName>
        <fullName evidence="6">D-fructose-1,6-bisphosphate 1-phosphohydrolase</fullName>
    </alternativeName>
</protein>
<keyword evidence="12" id="KW-1185">Reference proteome</keyword>
<dbReference type="GO" id="GO:0005829">
    <property type="term" value="C:cytosol"/>
    <property type="evidence" value="ECO:0007669"/>
    <property type="project" value="TreeGrafter"/>
</dbReference>
<comment type="similarity">
    <text evidence="2 7">Belongs to the FBPase class 1 family.</text>
</comment>
<dbReference type="SUPFAM" id="SSF56655">
    <property type="entry name" value="Carbohydrate phosphatase"/>
    <property type="match status" value="1"/>
</dbReference>
<dbReference type="Gene3D" id="3.30.540.10">
    <property type="entry name" value="Fructose-1,6-Bisphosphatase, subunit A, domain 1"/>
    <property type="match status" value="1"/>
</dbReference>
<dbReference type="PRINTS" id="PR00115">
    <property type="entry name" value="F16BPHPHTASE"/>
</dbReference>
<feature type="region of interest" description="Disordered" evidence="8">
    <location>
        <begin position="150"/>
        <end position="173"/>
    </location>
</feature>
<dbReference type="Gene3D" id="3.40.190.80">
    <property type="match status" value="1"/>
</dbReference>
<dbReference type="PANTHER" id="PTHR11556">
    <property type="entry name" value="FRUCTOSE-1,6-BISPHOSPHATASE-RELATED"/>
    <property type="match status" value="1"/>
</dbReference>
<dbReference type="InterPro" id="IPR044015">
    <property type="entry name" value="FBPase_C_dom"/>
</dbReference>
<evidence type="ECO:0000256" key="1">
    <source>
        <dbReference type="ARBA" id="ARBA00001273"/>
    </source>
</evidence>
<dbReference type="GO" id="GO:0006002">
    <property type="term" value="P:fructose 6-phosphate metabolic process"/>
    <property type="evidence" value="ECO:0007669"/>
    <property type="project" value="TreeGrafter"/>
</dbReference>
<evidence type="ECO:0000256" key="4">
    <source>
        <dbReference type="ARBA" id="ARBA00022801"/>
    </source>
</evidence>
<evidence type="ECO:0000313" key="11">
    <source>
        <dbReference type="EMBL" id="KAF8717045.1"/>
    </source>
</evidence>
<evidence type="ECO:0000256" key="6">
    <source>
        <dbReference type="ARBA" id="ARBA00032973"/>
    </source>
</evidence>
<gene>
    <name evidence="11" type="ORF">HU200_026156</name>
</gene>
<accession>A0A835BYX5</accession>
<name>A0A835BYX5_9POAL</name>
<comment type="caution">
    <text evidence="11">The sequence shown here is derived from an EMBL/GenBank/DDBJ whole genome shotgun (WGS) entry which is preliminary data.</text>
</comment>
<dbReference type="AlphaFoldDB" id="A0A835BYX5"/>
<dbReference type="GO" id="GO:0030388">
    <property type="term" value="P:fructose 1,6-bisphosphate metabolic process"/>
    <property type="evidence" value="ECO:0007669"/>
    <property type="project" value="TreeGrafter"/>
</dbReference>
<feature type="domain" description="Fructose-1-6-bisphosphatase class I N-terminal" evidence="9">
    <location>
        <begin position="1"/>
        <end position="33"/>
    </location>
</feature>
<feature type="compositionally biased region" description="Polar residues" evidence="8">
    <location>
        <begin position="150"/>
        <end position="160"/>
    </location>
</feature>
<evidence type="ECO:0000259" key="9">
    <source>
        <dbReference type="Pfam" id="PF00316"/>
    </source>
</evidence>
<evidence type="ECO:0000256" key="8">
    <source>
        <dbReference type="SAM" id="MobiDB-lite"/>
    </source>
</evidence>
<dbReference type="PANTHER" id="PTHR11556:SF41">
    <property type="entry name" value="FRUCTOSE-1,6-BISPHOSPHATASE, CYTOSOLIC"/>
    <property type="match status" value="1"/>
</dbReference>